<name>K9M8F5_9ACTN</name>
<dbReference type="PROSITE" id="PS50075">
    <property type="entry name" value="CARRIER"/>
    <property type="match status" value="1"/>
</dbReference>
<dbReference type="SUPFAM" id="SSF47336">
    <property type="entry name" value="ACP-like"/>
    <property type="match status" value="1"/>
</dbReference>
<dbReference type="InterPro" id="IPR036736">
    <property type="entry name" value="ACP-like_sf"/>
</dbReference>
<protein>
    <submittedName>
        <fullName evidence="2">SiaL</fullName>
    </submittedName>
</protein>
<dbReference type="EMBL" id="JQ269659">
    <property type="protein sequence ID" value="AFS33455.1"/>
    <property type="molecule type" value="Genomic_DNA"/>
</dbReference>
<organism evidence="2">
    <name type="scientific">Streptomyces sp. A7248</name>
    <dbReference type="NCBI Taxonomy" id="1233308"/>
    <lineage>
        <taxon>Bacteria</taxon>
        <taxon>Bacillati</taxon>
        <taxon>Actinomycetota</taxon>
        <taxon>Actinomycetes</taxon>
        <taxon>Kitasatosporales</taxon>
        <taxon>Streptomycetaceae</taxon>
        <taxon>Streptomyces</taxon>
    </lineage>
</organism>
<dbReference type="AlphaFoldDB" id="K9M8F5"/>
<feature type="domain" description="Carrier" evidence="1">
    <location>
        <begin position="4"/>
        <end position="79"/>
    </location>
</feature>
<dbReference type="InterPro" id="IPR009081">
    <property type="entry name" value="PP-bd_ACP"/>
</dbReference>
<evidence type="ECO:0000259" key="1">
    <source>
        <dbReference type="PROSITE" id="PS50075"/>
    </source>
</evidence>
<reference evidence="2" key="1">
    <citation type="submission" date="2011-12" db="EMBL/GenBank/DDBJ databases">
        <title>Crystal Structure and Biosynthesis of the Antibiotic SIA7248, a Symmetrical Dimer Polyketide Assembled by an Unusual Polyketide Synthase Harboring a Free-Standing KR Domain.</title>
        <authorList>
            <person name="Zou Y."/>
            <person name="Yin H."/>
            <person name="Kong D."/>
            <person name="Deng Z."/>
            <person name="Lin S."/>
        </authorList>
    </citation>
    <scope>NUCLEOTIDE SEQUENCE</scope>
    <source>
        <strain evidence="2">A7248</strain>
    </source>
</reference>
<dbReference type="Pfam" id="PF00550">
    <property type="entry name" value="PP-binding"/>
    <property type="match status" value="1"/>
</dbReference>
<accession>K9M8F5</accession>
<sequence>MTEDEIFTTLTGVFQEIIEDADVQAITREDSLRDLGANSIDRAEIITDTLEQVGVTIPMVKFADARNIGDIVSVIAAGARS</sequence>
<evidence type="ECO:0000313" key="2">
    <source>
        <dbReference type="EMBL" id="AFS33455.1"/>
    </source>
</evidence>
<dbReference type="Gene3D" id="1.10.1200.10">
    <property type="entry name" value="ACP-like"/>
    <property type="match status" value="1"/>
</dbReference>
<proteinExistence type="predicted"/>